<proteinExistence type="predicted"/>
<dbReference type="KEGG" id="bsj:UP17_15675"/>
<reference evidence="3" key="5">
    <citation type="submission" date="2023-07" db="EMBL/GenBank/DDBJ databases">
        <title>Murine gut Bacillus species.</title>
        <authorList>
            <person name="Gutman E."/>
            <person name="Hashuel R."/>
            <person name="Litvak Y."/>
        </authorList>
    </citation>
    <scope>NUCLEOTIDE SEQUENCE</scope>
    <source>
        <strain evidence="3">RU283</strain>
    </source>
</reference>
<reference evidence="4 6" key="3">
    <citation type="submission" date="2019-07" db="EMBL/GenBank/DDBJ databases">
        <title>Genome assembly of Bacillus simplex strain GGC-P6A.</title>
        <authorList>
            <person name="Jennings M.E."/>
            <person name="Barton H.A."/>
        </authorList>
    </citation>
    <scope>NUCLEOTIDE SEQUENCE [LARGE SCALE GENOMIC DNA]</scope>
    <source>
        <strain evidence="4 6">GGC-P6A</strain>
    </source>
</reference>
<reference evidence="1" key="2">
    <citation type="submission" date="2014-10" db="EMBL/GenBank/DDBJ databases">
        <authorList>
            <person name="Urmite Genomes"/>
        </authorList>
    </citation>
    <scope>NUCLEOTIDE SEQUENCE</scope>
    <source>
        <strain evidence="1">P558</strain>
    </source>
</reference>
<dbReference type="EMBL" id="JAUUTP010000008">
    <property type="protein sequence ID" value="MDP1418837.1"/>
    <property type="molecule type" value="Genomic_DNA"/>
</dbReference>
<dbReference type="Pfam" id="PF13047">
    <property type="entry name" value="DUF3907"/>
    <property type="match status" value="1"/>
</dbReference>
<evidence type="ECO:0000313" key="1">
    <source>
        <dbReference type="EMBL" id="CEG33530.1"/>
    </source>
</evidence>
<dbReference type="EMBL" id="VNKI01000004">
    <property type="protein sequence ID" value="TVX81411.1"/>
    <property type="molecule type" value="Genomic_DNA"/>
</dbReference>
<evidence type="ECO:0000313" key="2">
    <source>
        <dbReference type="EMBL" id="MDM5452997.1"/>
    </source>
</evidence>
<evidence type="ECO:0000313" key="6">
    <source>
        <dbReference type="Proteomes" id="UP000317770"/>
    </source>
</evidence>
<dbReference type="EMBL" id="CCXW01000001">
    <property type="protein sequence ID" value="CEG33530.1"/>
    <property type="molecule type" value="Genomic_DNA"/>
</dbReference>
<dbReference type="Proteomes" id="UP001234602">
    <property type="component" value="Unassembled WGS sequence"/>
</dbReference>
<dbReference type="STRING" id="1478.UP17_15675"/>
<evidence type="ECO:0000313" key="3">
    <source>
        <dbReference type="EMBL" id="MDP1418837.1"/>
    </source>
</evidence>
<dbReference type="eggNOG" id="ENOG5030A29">
    <property type="taxonomic scope" value="Bacteria"/>
</dbReference>
<dbReference type="RefSeq" id="WP_034308117.1">
    <property type="nucleotide sequence ID" value="NZ_CABIYS010000006.1"/>
</dbReference>
<keyword evidence="5" id="KW-1185">Reference proteome</keyword>
<dbReference type="GeneID" id="56475442"/>
<evidence type="ECO:0000313" key="5">
    <source>
        <dbReference type="Proteomes" id="UP000182110"/>
    </source>
</evidence>
<accession>A0A098FH06</accession>
<gene>
    <name evidence="1" type="ORF">BN1180_03707</name>
    <name evidence="4" type="ORF">FQP34_10620</name>
    <name evidence="3" type="ORF">Q8G35_10475</name>
    <name evidence="2" type="ORF">QUF89_12465</name>
</gene>
<reference evidence="2" key="4">
    <citation type="submission" date="2023-06" db="EMBL/GenBank/DDBJ databases">
        <title>Comparative genomics of Bacillaceae isolates and their secondary metabolite potential.</title>
        <authorList>
            <person name="Song L."/>
            <person name="Nielsen L.J."/>
            <person name="Mohite O."/>
            <person name="Xu X."/>
            <person name="Weber T."/>
            <person name="Kovacs A.T."/>
        </authorList>
    </citation>
    <scope>NUCLEOTIDE SEQUENCE</scope>
    <source>
        <strain evidence="2">D8_B_37</strain>
    </source>
</reference>
<protein>
    <submittedName>
        <fullName evidence="4">DUF3907 family protein</fullName>
    </submittedName>
    <submittedName>
        <fullName evidence="2">YpuI family protein</fullName>
    </submittedName>
</protein>
<evidence type="ECO:0000313" key="4">
    <source>
        <dbReference type="EMBL" id="TVX81411.1"/>
    </source>
</evidence>
<dbReference type="Proteomes" id="UP001178277">
    <property type="component" value="Unassembled WGS sequence"/>
</dbReference>
<dbReference type="Proteomes" id="UP000317770">
    <property type="component" value="Unassembled WGS sequence"/>
</dbReference>
<name>A0A098FH06_9BACI</name>
<sequence length="162" mass="18836">MGNTLVKSQLEDVKGFLETTVAQLEEFINETTYSKLQEEKSGDETYYKGILSSLRRMLVSCEEGLEACQIVLKNDVFNKAAAEKTLYRVYHQCIEEYFSPKSDRWFEDSRSAYTGKNSIKFHQSVPDSIISILKAVESGFQTMREELEFYETDYRTKMLQSR</sequence>
<dbReference type="Proteomes" id="UP000182110">
    <property type="component" value="Unassembled WGS sequence"/>
</dbReference>
<dbReference type="EMBL" id="JAUCEY010000008">
    <property type="protein sequence ID" value="MDM5452997.1"/>
    <property type="molecule type" value="Genomic_DNA"/>
</dbReference>
<dbReference type="InterPro" id="IPR025013">
    <property type="entry name" value="DUF3907"/>
</dbReference>
<dbReference type="OrthoDB" id="2691359at2"/>
<comment type="caution">
    <text evidence="4">The sequence shown here is derived from an EMBL/GenBank/DDBJ whole genome shotgun (WGS) entry which is preliminary data.</text>
</comment>
<dbReference type="AlphaFoldDB" id="A0A098FH06"/>
<reference evidence="1 5" key="1">
    <citation type="journal article" date="2014" name="Genome Announc.">
        <title>Genome Sequence of Bacillus simplex Strain P558, Isolated from a Human Fecal Sample.</title>
        <authorList>
            <person name="Croce O."/>
            <person name="Hugon P."/>
            <person name="Lagier J.C."/>
            <person name="Bibi F."/>
            <person name="Robert C."/>
            <person name="Azhar E.I."/>
            <person name="Raoult D."/>
            <person name="Fournier P.E."/>
        </authorList>
    </citation>
    <scope>NUCLEOTIDE SEQUENCE [LARGE SCALE GENOMIC DNA]</scope>
    <source>
        <strain evidence="1 5">P558</strain>
    </source>
</reference>
<organism evidence="4 6">
    <name type="scientific">Peribacillus simplex</name>
    <dbReference type="NCBI Taxonomy" id="1478"/>
    <lineage>
        <taxon>Bacteria</taxon>
        <taxon>Bacillati</taxon>
        <taxon>Bacillota</taxon>
        <taxon>Bacilli</taxon>
        <taxon>Bacillales</taxon>
        <taxon>Bacillaceae</taxon>
        <taxon>Peribacillus</taxon>
    </lineage>
</organism>